<dbReference type="AlphaFoldDB" id="A0A084SL22"/>
<accession>A0A084SL22</accession>
<name>A0A084SL22_9BACT</name>
<evidence type="ECO:0000256" key="1">
    <source>
        <dbReference type="SAM" id="MobiDB-lite"/>
    </source>
</evidence>
<gene>
    <name evidence="3" type="ORF">Q664_36650</name>
</gene>
<dbReference type="PROSITE" id="PS51257">
    <property type="entry name" value="PROKAR_LIPOPROTEIN"/>
    <property type="match status" value="1"/>
</dbReference>
<keyword evidence="2" id="KW-0732">Signal</keyword>
<feature type="chain" id="PRO_5001781649" description="Lipoprotein" evidence="2">
    <location>
        <begin position="18"/>
        <end position="222"/>
    </location>
</feature>
<evidence type="ECO:0000313" key="3">
    <source>
        <dbReference type="EMBL" id="KFA89157.1"/>
    </source>
</evidence>
<feature type="region of interest" description="Disordered" evidence="1">
    <location>
        <begin position="21"/>
        <end position="41"/>
    </location>
</feature>
<proteinExistence type="predicted"/>
<protein>
    <recommendedName>
        <fullName evidence="5">Lipoprotein</fullName>
    </recommendedName>
</protein>
<dbReference type="Proteomes" id="UP000028547">
    <property type="component" value="Unassembled WGS sequence"/>
</dbReference>
<evidence type="ECO:0000256" key="2">
    <source>
        <dbReference type="SAM" id="SignalP"/>
    </source>
</evidence>
<comment type="caution">
    <text evidence="3">The sequence shown here is derived from an EMBL/GenBank/DDBJ whole genome shotgun (WGS) entry which is preliminary data.</text>
</comment>
<dbReference type="EMBL" id="JPMI01000259">
    <property type="protein sequence ID" value="KFA89157.1"/>
    <property type="molecule type" value="Genomic_DNA"/>
</dbReference>
<organism evidence="3 4">
    <name type="scientific">Archangium violaceum Cb vi76</name>
    <dbReference type="NCBI Taxonomy" id="1406225"/>
    <lineage>
        <taxon>Bacteria</taxon>
        <taxon>Pseudomonadati</taxon>
        <taxon>Myxococcota</taxon>
        <taxon>Myxococcia</taxon>
        <taxon>Myxococcales</taxon>
        <taxon>Cystobacterineae</taxon>
        <taxon>Archangiaceae</taxon>
        <taxon>Archangium</taxon>
    </lineage>
</organism>
<evidence type="ECO:0008006" key="5">
    <source>
        <dbReference type="Google" id="ProtNLM"/>
    </source>
</evidence>
<feature type="signal peptide" evidence="2">
    <location>
        <begin position="1"/>
        <end position="17"/>
    </location>
</feature>
<reference evidence="3 4" key="1">
    <citation type="submission" date="2014-07" db="EMBL/GenBank/DDBJ databases">
        <title>Draft Genome Sequence of Gephyronic Acid Producer, Cystobacter violaceus Strain Cb vi76.</title>
        <authorList>
            <person name="Stevens D.C."/>
            <person name="Young J."/>
            <person name="Carmichael R."/>
            <person name="Tan J."/>
            <person name="Taylor R.E."/>
        </authorList>
    </citation>
    <scope>NUCLEOTIDE SEQUENCE [LARGE SCALE GENOMIC DNA]</scope>
    <source>
        <strain evidence="3 4">Cb vi76</strain>
    </source>
</reference>
<sequence length="222" mass="24732">MKLAGAVVLLVFLTGCATTQRTDGPGTGGSGPSPSPGAKPAVKKELPWLNVLGGRMKTTLFYGPWQCRREFMNQCQTECGSGYKLKGCMWLADFKFDWEGSLVILPVPVKAGSRYGIYHCCCNYTELSKEDTRAARKKWEGKRESFRRGWSEKFGTWPEKGDVSWPGHHVRDLKHGGDPVDPNNVIPAEPDVHEVFNEQYPACYDGKSPWNTVGPDLPYTDN</sequence>
<evidence type="ECO:0000313" key="4">
    <source>
        <dbReference type="Proteomes" id="UP000028547"/>
    </source>
</evidence>